<evidence type="ECO:0000256" key="1">
    <source>
        <dbReference type="ARBA" id="ARBA00007626"/>
    </source>
</evidence>
<accession>A0A3B6MKB4</accession>
<dbReference type="OrthoDB" id="185373at2759"/>
<dbReference type="Gramene" id="TraesWEE_scaffold_031853_01G000700.1">
    <property type="protein sequence ID" value="TraesWEE_scaffold_031853_01G000700.1"/>
    <property type="gene ID" value="TraesWEE_scaffold_031853_01G000700"/>
</dbReference>
<dbReference type="PROSITE" id="PS51375">
    <property type="entry name" value="PPR"/>
    <property type="match status" value="6"/>
</dbReference>
<organism evidence="6">
    <name type="scientific">Triticum aestivum</name>
    <name type="common">Wheat</name>
    <dbReference type="NCBI Taxonomy" id="4565"/>
    <lineage>
        <taxon>Eukaryota</taxon>
        <taxon>Viridiplantae</taxon>
        <taxon>Streptophyta</taxon>
        <taxon>Embryophyta</taxon>
        <taxon>Tracheophyta</taxon>
        <taxon>Spermatophyta</taxon>
        <taxon>Magnoliopsida</taxon>
        <taxon>Liliopsida</taxon>
        <taxon>Poales</taxon>
        <taxon>Poaceae</taxon>
        <taxon>BOP clade</taxon>
        <taxon>Pooideae</taxon>
        <taxon>Triticodae</taxon>
        <taxon>Triticeae</taxon>
        <taxon>Triticinae</taxon>
        <taxon>Triticum</taxon>
    </lineage>
</organism>
<evidence type="ECO:0000256" key="4">
    <source>
        <dbReference type="PROSITE-ProRule" id="PRU00708"/>
    </source>
</evidence>
<feature type="repeat" description="PPR" evidence="4">
    <location>
        <begin position="355"/>
        <end position="389"/>
    </location>
</feature>
<feature type="repeat" description="PPR" evidence="4">
    <location>
        <begin position="425"/>
        <end position="459"/>
    </location>
</feature>
<dbReference type="AlphaFoldDB" id="A0A3B6MKB4"/>
<dbReference type="Gramene" id="TraesJUL5D03G03066740.1">
    <property type="protein sequence ID" value="TraesJUL5D03G03066740.1.CDS1"/>
    <property type="gene ID" value="TraesJUL5D03G03066740"/>
</dbReference>
<dbReference type="Pfam" id="PF12854">
    <property type="entry name" value="PPR_1"/>
    <property type="match status" value="1"/>
</dbReference>
<evidence type="ECO:0000313" key="7">
    <source>
        <dbReference type="Proteomes" id="UP000019116"/>
    </source>
</evidence>
<dbReference type="NCBIfam" id="TIGR00756">
    <property type="entry name" value="PPR"/>
    <property type="match status" value="7"/>
</dbReference>
<name>A0A3B6MKB4_WHEAT</name>
<keyword evidence="2" id="KW-0677">Repeat</keyword>
<dbReference type="Gramene" id="TraesCLE_scaffold_025241_01G000800.1">
    <property type="protein sequence ID" value="TraesCLE_scaffold_025241_01G000800.1"/>
    <property type="gene ID" value="TraesCLE_scaffold_025241_01G000800"/>
</dbReference>
<dbReference type="Gramene" id="TraesROB_scaffold_027282_01G000800.1">
    <property type="protein sequence ID" value="TraesROB_scaffold_027282_01G000800.1"/>
    <property type="gene ID" value="TraesROB_scaffold_027282_01G000800"/>
</dbReference>
<feature type="repeat" description="PPR" evidence="4">
    <location>
        <begin position="156"/>
        <end position="190"/>
    </location>
</feature>
<sequence>MAGHLAKNPFLLLLQPRRLCTAAASSSAAAGELAPSPVVEEIPRDDDLAEESRSRLVRDTCKLLELRGSWTPKLEAQLRHLLRVLSPPQVRAVLRAQAQTDARAAFEFFRWADRQWRYRHALEAFDEMLSPLSHTRLHDPARHVMRLMIRRRMRRRTQQFAHLMLSYSCAGKLRSAMRVLQLMQKDGCAPDISICNVAVNVLVFAGCIDKALEFSDRMRRVGVELDVVPYNCLIKGLCSVRRVVEALEMIGVMLQNGCPPDKIIYYTVMAEVRGLLRRMRNDAGLFPDQVTYNMLIHVLAKHGHADEALEFLRESEGKRFRVDGHAVVHSFCLNGRMTEAKEIVSEMISKECHPDVVTYSAVVDGFCRIGEIDQARKMMKHMYKNGCKPNIVRHTALLNGLCKAGKTSEARELLNNSAEEWWTPSDITYSVVMHGFRREGKLKESCDVVTQMLQKGFFPTTVESNLLIHASCLHSSRTRRVRTLKVL</sequence>
<protein>
    <recommendedName>
        <fullName evidence="5">Pentatricopeptide repeat-containing protein-mitochondrial domain-containing protein</fullName>
    </recommendedName>
</protein>
<dbReference type="Gramene" id="TraesCS5D03G0106800.1">
    <property type="protein sequence ID" value="TraesCS5D03G0106800.1.CDS1"/>
    <property type="gene ID" value="TraesCS5D03G0106800"/>
</dbReference>
<feature type="repeat" description="PPR" evidence="4">
    <location>
        <begin position="390"/>
        <end position="424"/>
    </location>
</feature>
<dbReference type="RefSeq" id="XP_044400813.1">
    <property type="nucleotide sequence ID" value="XM_044544878.1"/>
</dbReference>
<feature type="repeat" description="PPR" evidence="4">
    <location>
        <begin position="226"/>
        <end position="260"/>
    </location>
</feature>
<dbReference type="Gramene" id="TraesNOR5D03G03071170.1">
    <property type="protein sequence ID" value="TraesNOR5D03G03071170.1.CDS1"/>
    <property type="gene ID" value="TraesNOR5D03G03071170"/>
</dbReference>
<dbReference type="Pfam" id="PF13041">
    <property type="entry name" value="PPR_2"/>
    <property type="match status" value="1"/>
</dbReference>
<gene>
    <name evidence="6" type="primary">LOC123124216</name>
</gene>
<dbReference type="GeneID" id="123124216"/>
<feature type="domain" description="Pentatricopeptide repeat-containing protein-mitochondrial" evidence="5">
    <location>
        <begin position="141"/>
        <end position="248"/>
    </location>
</feature>
<keyword evidence="3" id="KW-0809">Transit peptide</keyword>
<feature type="repeat" description="PPR" evidence="4">
    <location>
        <begin position="288"/>
        <end position="322"/>
    </location>
</feature>
<dbReference type="Gramene" id="TraesCS5D02G042100.1">
    <property type="protein sequence ID" value="TraesCS5D02G042100.1.cds1"/>
    <property type="gene ID" value="TraesCS5D02G042100"/>
</dbReference>
<evidence type="ECO:0000313" key="6">
    <source>
        <dbReference type="EnsemblPlants" id="TraesCS5D02G042100.1.cds1"/>
    </source>
</evidence>
<evidence type="ECO:0000256" key="2">
    <source>
        <dbReference type="ARBA" id="ARBA00022737"/>
    </source>
</evidence>
<dbReference type="InterPro" id="IPR002885">
    <property type="entry name" value="PPR_rpt"/>
</dbReference>
<dbReference type="KEGG" id="taes:123124216"/>
<dbReference type="InterPro" id="IPR011990">
    <property type="entry name" value="TPR-like_helical_dom_sf"/>
</dbReference>
<dbReference type="Pfam" id="PF01535">
    <property type="entry name" value="PPR"/>
    <property type="match status" value="2"/>
</dbReference>
<dbReference type="Proteomes" id="UP000019116">
    <property type="component" value="Chromosome 5D"/>
</dbReference>
<dbReference type="Gramene" id="TraesARI5D03G02995030.1">
    <property type="protein sequence ID" value="TraesARI5D03G02995030.1.CDS1"/>
    <property type="gene ID" value="TraesARI5D03G02995030"/>
</dbReference>
<reference evidence="6" key="1">
    <citation type="submission" date="2018-08" db="EMBL/GenBank/DDBJ databases">
        <authorList>
            <person name="Rossello M."/>
        </authorList>
    </citation>
    <scope>NUCLEOTIDE SEQUENCE [LARGE SCALE GENOMIC DNA]</scope>
    <source>
        <strain evidence="6">cv. Chinese Spring</strain>
    </source>
</reference>
<dbReference type="SMR" id="A0A3B6MKB4"/>
<dbReference type="Gramene" id="TraesMAC5D03G03040800.1">
    <property type="protein sequence ID" value="TraesMAC5D03G03040800.1.CDS1"/>
    <property type="gene ID" value="TraesMAC5D03G03040800"/>
</dbReference>
<reference evidence="6" key="2">
    <citation type="submission" date="2018-10" db="UniProtKB">
        <authorList>
            <consortium name="EnsemblPlants"/>
        </authorList>
    </citation>
    <scope>IDENTIFICATION</scope>
</reference>
<comment type="similarity">
    <text evidence="1">Belongs to the PPR family. P subfamily.</text>
</comment>
<dbReference type="PANTHER" id="PTHR47941">
    <property type="entry name" value="PENTATRICOPEPTIDE REPEAT-CONTAINING PROTEIN 3, MITOCHONDRIAL"/>
    <property type="match status" value="1"/>
</dbReference>
<dbReference type="Gramene" id="TraesPARA_EIv1.0_1771900.1">
    <property type="protein sequence ID" value="TraesPARA_EIv1.0_1771900.1.CDS1"/>
    <property type="gene ID" value="TraesPARA_EIv1.0_1771900"/>
</dbReference>
<evidence type="ECO:0000256" key="3">
    <source>
        <dbReference type="ARBA" id="ARBA00022946"/>
    </source>
</evidence>
<keyword evidence="7" id="KW-1185">Reference proteome</keyword>
<evidence type="ECO:0000259" key="5">
    <source>
        <dbReference type="Pfam" id="PF23276"/>
    </source>
</evidence>
<dbReference type="Gene3D" id="1.25.40.10">
    <property type="entry name" value="Tetratricopeptide repeat domain"/>
    <property type="match status" value="5"/>
</dbReference>
<dbReference type="Pfam" id="PF23276">
    <property type="entry name" value="TPR_24"/>
    <property type="match status" value="1"/>
</dbReference>
<dbReference type="EnsemblPlants" id="TraesCS5D02G042100.1">
    <property type="protein sequence ID" value="TraesCS5D02G042100.1.cds1"/>
    <property type="gene ID" value="TraesCS5D02G042100"/>
</dbReference>
<dbReference type="PaxDb" id="4565-Traes_5BS_E3FDA7C3C.1"/>
<dbReference type="OMA" id="NIVRHTA"/>
<dbReference type="STRING" id="4565.A0A3B6MKB4"/>
<dbReference type="Gramene" id="TraesLDM5D03G03047060.1">
    <property type="protein sequence ID" value="TraesLDM5D03G03047060.1.CDS1"/>
    <property type="gene ID" value="TraesLDM5D03G03047060"/>
</dbReference>
<dbReference type="InterPro" id="IPR057027">
    <property type="entry name" value="TPR_mt"/>
</dbReference>
<proteinExistence type="inferred from homology"/>